<reference evidence="2 3" key="2">
    <citation type="submission" date="2018-06" db="EMBL/GenBank/DDBJ databases">
        <title>Metagenomic assembly of (sub)arctic Cyanobacteria and their associated microbiome from non-axenic cultures.</title>
        <authorList>
            <person name="Baurain D."/>
        </authorList>
    </citation>
    <scope>NUCLEOTIDE SEQUENCE [LARGE SCALE GENOMIC DNA]</scope>
    <source>
        <strain evidence="2">ULC066bin1</strain>
    </source>
</reference>
<reference evidence="2 3" key="1">
    <citation type="submission" date="2018-04" db="EMBL/GenBank/DDBJ databases">
        <authorList>
            <person name="Go L.Y."/>
            <person name="Mitchell J.A."/>
        </authorList>
    </citation>
    <scope>NUCLEOTIDE SEQUENCE [LARGE SCALE GENOMIC DNA]</scope>
    <source>
        <strain evidence="2">ULC066bin1</strain>
    </source>
</reference>
<comment type="caution">
    <text evidence="2">The sequence shown here is derived from an EMBL/GenBank/DDBJ whole genome shotgun (WGS) entry which is preliminary data.</text>
</comment>
<dbReference type="EMBL" id="QBML01000008">
    <property type="protein sequence ID" value="PZO42204.1"/>
    <property type="molecule type" value="Genomic_DNA"/>
</dbReference>
<dbReference type="Pfam" id="PF13175">
    <property type="entry name" value="AAA_15"/>
    <property type="match status" value="1"/>
</dbReference>
<dbReference type="Proteomes" id="UP000249467">
    <property type="component" value="Unassembled WGS sequence"/>
</dbReference>
<protein>
    <submittedName>
        <fullName evidence="2">Chromosome segregation protein SMC</fullName>
    </submittedName>
</protein>
<dbReference type="PANTHER" id="PTHR43581:SF4">
    <property type="entry name" value="ATP_GTP PHOSPHATASE"/>
    <property type="match status" value="1"/>
</dbReference>
<dbReference type="PIRSF" id="PIRSF029347">
    <property type="entry name" value="RecF"/>
    <property type="match status" value="1"/>
</dbReference>
<dbReference type="SMART" id="SM00382">
    <property type="entry name" value="AAA"/>
    <property type="match status" value="1"/>
</dbReference>
<dbReference type="InterPro" id="IPR051396">
    <property type="entry name" value="Bact_Antivir_Def_Nuclease"/>
</dbReference>
<dbReference type="InterPro" id="IPR014555">
    <property type="entry name" value="RecF-like"/>
</dbReference>
<evidence type="ECO:0000313" key="3">
    <source>
        <dbReference type="Proteomes" id="UP000249467"/>
    </source>
</evidence>
<dbReference type="SUPFAM" id="SSF52540">
    <property type="entry name" value="P-loop containing nucleoside triphosphate hydrolases"/>
    <property type="match status" value="1"/>
</dbReference>
<evidence type="ECO:0000259" key="1">
    <source>
        <dbReference type="SMART" id="SM00382"/>
    </source>
</evidence>
<dbReference type="PANTHER" id="PTHR43581">
    <property type="entry name" value="ATP/GTP PHOSPHATASE"/>
    <property type="match status" value="1"/>
</dbReference>
<dbReference type="InterPro" id="IPR003593">
    <property type="entry name" value="AAA+_ATPase"/>
</dbReference>
<feature type="domain" description="AAA+ ATPase" evidence="1">
    <location>
        <begin position="21"/>
        <end position="342"/>
    </location>
</feature>
<proteinExistence type="predicted"/>
<dbReference type="InterPro" id="IPR027417">
    <property type="entry name" value="P-loop_NTPase"/>
</dbReference>
<accession>A0A2W4WAZ6</accession>
<dbReference type="Gene3D" id="3.40.50.300">
    <property type="entry name" value="P-loop containing nucleotide triphosphate hydrolases"/>
    <property type="match status" value="1"/>
</dbReference>
<dbReference type="AlphaFoldDB" id="A0A2W4WAZ6"/>
<gene>
    <name evidence="2" type="ORF">DCF19_08165</name>
</gene>
<organism evidence="2 3">
    <name type="scientific">Pseudanabaena frigida</name>
    <dbReference type="NCBI Taxonomy" id="945775"/>
    <lineage>
        <taxon>Bacteria</taxon>
        <taxon>Bacillati</taxon>
        <taxon>Cyanobacteriota</taxon>
        <taxon>Cyanophyceae</taxon>
        <taxon>Pseudanabaenales</taxon>
        <taxon>Pseudanabaenaceae</taxon>
        <taxon>Pseudanabaena</taxon>
    </lineage>
</organism>
<evidence type="ECO:0000313" key="2">
    <source>
        <dbReference type="EMBL" id="PZO42204.1"/>
    </source>
</evidence>
<name>A0A2W4WAZ6_9CYAN</name>
<sequence>MLKSLKIENFRCFPSFEMGQLGRLNLIVGTNNSGKTSILEALQLLLSKSPNFEVLSDVVINRSEYLDKEDDRDKDLVIRHLFCGHEIEIGSNLLITGKDDIDDVRKEISISIENKKISEDSYLPMLYVRRTNHTKDLPNPDWLLEKKFEITLLLSEDGNVSFKSFQNAKKFFAEQSSYVQFVNSSSLSTEKAINLFEMIVLTSEEDLVTQAMQIIEPRIKRIATLTSGKHKYKGTRSGFVMQLANENQRIPIGSMGDGMWRMLGLALAIVNAKDGVLLVDEIDTGLHFTVMSDMWKMLWETAKRLNVQIFATTHSNDCWQSLADIANAENPSEDGITIHRIEKGKPHSIVFTERQIAIAAERNIEVR</sequence>
<dbReference type="InterPro" id="IPR041685">
    <property type="entry name" value="AAA_GajA/Old/RecF-like"/>
</dbReference>